<evidence type="ECO:0000256" key="7">
    <source>
        <dbReference type="SAM" id="Phobius"/>
    </source>
</evidence>
<evidence type="ECO:0000256" key="4">
    <source>
        <dbReference type="ARBA" id="ARBA00022692"/>
    </source>
</evidence>
<dbReference type="InterPro" id="IPR037185">
    <property type="entry name" value="EmrE-like"/>
</dbReference>
<comment type="subcellular location">
    <subcellularLocation>
        <location evidence="1">Cell membrane</location>
        <topology evidence="1">Multi-pass membrane protein</topology>
    </subcellularLocation>
</comment>
<dbReference type="PANTHER" id="PTHR32322:SF18">
    <property type="entry name" value="S-ADENOSYLMETHIONINE_S-ADENOSYLHOMOCYSTEINE TRANSPORTER"/>
    <property type="match status" value="1"/>
</dbReference>
<dbReference type="PANTHER" id="PTHR32322">
    <property type="entry name" value="INNER MEMBRANE TRANSPORTER"/>
    <property type="match status" value="1"/>
</dbReference>
<evidence type="ECO:0000256" key="5">
    <source>
        <dbReference type="ARBA" id="ARBA00022989"/>
    </source>
</evidence>
<feature type="transmembrane region" description="Helical" evidence="7">
    <location>
        <begin position="182"/>
        <end position="202"/>
    </location>
</feature>
<dbReference type="InterPro" id="IPR050638">
    <property type="entry name" value="AA-Vitamin_Transporters"/>
</dbReference>
<feature type="transmembrane region" description="Helical" evidence="7">
    <location>
        <begin position="68"/>
        <end position="85"/>
    </location>
</feature>
<keyword evidence="10" id="KW-1185">Reference proteome</keyword>
<keyword evidence="4 7" id="KW-0812">Transmembrane</keyword>
<reference evidence="9 10" key="1">
    <citation type="submission" date="2016-11" db="EMBL/GenBank/DDBJ databases">
        <authorList>
            <person name="Jaros S."/>
            <person name="Januszkiewicz K."/>
            <person name="Wedrychowicz H."/>
        </authorList>
    </citation>
    <scope>NUCLEOTIDE SEQUENCE [LARGE SCALE GENOMIC DNA]</scope>
    <source>
        <strain evidence="9 10">DSM 17477</strain>
    </source>
</reference>
<feature type="transmembrane region" description="Helical" evidence="7">
    <location>
        <begin position="214"/>
        <end position="233"/>
    </location>
</feature>
<comment type="similarity">
    <text evidence="2">Belongs to the EamA transporter family.</text>
</comment>
<feature type="transmembrane region" description="Helical" evidence="7">
    <location>
        <begin position="270"/>
        <end position="287"/>
    </location>
</feature>
<dbReference type="GO" id="GO:0005886">
    <property type="term" value="C:plasma membrane"/>
    <property type="evidence" value="ECO:0007669"/>
    <property type="project" value="UniProtKB-SubCell"/>
</dbReference>
<name>A0A1M6GTE6_9FIRM</name>
<protein>
    <submittedName>
        <fullName evidence="9">Permease of the drug/metabolite transporter (DMT) superfamily</fullName>
    </submittedName>
</protein>
<evidence type="ECO:0000259" key="8">
    <source>
        <dbReference type="Pfam" id="PF00892"/>
    </source>
</evidence>
<keyword evidence="6 7" id="KW-0472">Membrane</keyword>
<feature type="transmembrane region" description="Helical" evidence="7">
    <location>
        <begin position="148"/>
        <end position="170"/>
    </location>
</feature>
<evidence type="ECO:0000313" key="10">
    <source>
        <dbReference type="Proteomes" id="UP000184052"/>
    </source>
</evidence>
<feature type="domain" description="EamA" evidence="8">
    <location>
        <begin position="153"/>
        <end position="287"/>
    </location>
</feature>
<dbReference type="Gene3D" id="1.10.3730.20">
    <property type="match status" value="1"/>
</dbReference>
<dbReference type="AlphaFoldDB" id="A0A1M6GTE6"/>
<feature type="transmembrane region" description="Helical" evidence="7">
    <location>
        <begin position="91"/>
        <end position="116"/>
    </location>
</feature>
<dbReference type="SUPFAM" id="SSF103481">
    <property type="entry name" value="Multidrug resistance efflux transporter EmrE"/>
    <property type="match status" value="2"/>
</dbReference>
<accession>A0A1M6GTE6</accession>
<feature type="domain" description="EamA" evidence="8">
    <location>
        <begin position="8"/>
        <end position="140"/>
    </location>
</feature>
<evidence type="ECO:0000256" key="2">
    <source>
        <dbReference type="ARBA" id="ARBA00007362"/>
    </source>
</evidence>
<dbReference type="Pfam" id="PF00892">
    <property type="entry name" value="EamA"/>
    <property type="match status" value="2"/>
</dbReference>
<feature type="transmembrane region" description="Helical" evidence="7">
    <location>
        <begin position="245"/>
        <end position="264"/>
    </location>
</feature>
<proteinExistence type="inferred from homology"/>
<evidence type="ECO:0000313" key="9">
    <source>
        <dbReference type="EMBL" id="SHJ13142.1"/>
    </source>
</evidence>
<feature type="transmembrane region" description="Helical" evidence="7">
    <location>
        <begin position="7"/>
        <end position="24"/>
    </location>
</feature>
<dbReference type="OrthoDB" id="9805239at2"/>
<dbReference type="Proteomes" id="UP000184052">
    <property type="component" value="Unassembled WGS sequence"/>
</dbReference>
<organism evidence="9 10">
    <name type="scientific">Dethiosulfatibacter aminovorans DSM 17477</name>
    <dbReference type="NCBI Taxonomy" id="1121476"/>
    <lineage>
        <taxon>Bacteria</taxon>
        <taxon>Bacillati</taxon>
        <taxon>Bacillota</taxon>
        <taxon>Tissierellia</taxon>
        <taxon>Dethiosulfatibacter</taxon>
    </lineage>
</organism>
<dbReference type="STRING" id="1121476.SAMN02745751_01828"/>
<dbReference type="RefSeq" id="WP_073049271.1">
    <property type="nucleotide sequence ID" value="NZ_FQZL01000011.1"/>
</dbReference>
<dbReference type="EMBL" id="FQZL01000011">
    <property type="protein sequence ID" value="SHJ13142.1"/>
    <property type="molecule type" value="Genomic_DNA"/>
</dbReference>
<feature type="transmembrane region" description="Helical" evidence="7">
    <location>
        <begin position="36"/>
        <end position="56"/>
    </location>
</feature>
<keyword evidence="5 7" id="KW-1133">Transmembrane helix</keyword>
<evidence type="ECO:0000256" key="6">
    <source>
        <dbReference type="ARBA" id="ARBA00023136"/>
    </source>
</evidence>
<sequence length="302" mass="33417">MNNKKRTAYAAILFTITVWGISLINTKIAMEYYNSISISFWRTVIASATLFILKMANHPEEKMKKEDRKTFLIAGASGVFFYFIFQNTGLIFISASLTSIILGIIPIITMIVEAVISRNKLNLVKVASVFISLAGVCLIVGFETGTSTRNIIIGSLLILMSVFSWVAYTFSTKSLSKNYAPISILFYQTLIGMVLLGFLMPFNWSSPLGTTLTVNFNLAYLGIICSAVAYSLYNYALNNLNATVCNIFINLLPAVSIVTGILVLDETITAQQIFGTVLILFSIYFITKDSEKENAINIEKIV</sequence>
<feature type="transmembrane region" description="Helical" evidence="7">
    <location>
        <begin position="123"/>
        <end position="142"/>
    </location>
</feature>
<dbReference type="InterPro" id="IPR000620">
    <property type="entry name" value="EamA_dom"/>
</dbReference>
<gene>
    <name evidence="9" type="ORF">SAMN02745751_01828</name>
</gene>
<evidence type="ECO:0000256" key="3">
    <source>
        <dbReference type="ARBA" id="ARBA00022475"/>
    </source>
</evidence>
<keyword evidence="3" id="KW-1003">Cell membrane</keyword>
<evidence type="ECO:0000256" key="1">
    <source>
        <dbReference type="ARBA" id="ARBA00004651"/>
    </source>
</evidence>